<evidence type="ECO:0000256" key="3">
    <source>
        <dbReference type="ARBA" id="ARBA00022807"/>
    </source>
</evidence>
<evidence type="ECO:0000256" key="6">
    <source>
        <dbReference type="SAM" id="MobiDB-lite"/>
    </source>
</evidence>
<accession>A0AAN8VZY1</accession>
<dbReference type="FunFam" id="2.10.25.160:FF:000002">
    <property type="entry name" value="Cysteine protease 1"/>
    <property type="match status" value="1"/>
</dbReference>
<dbReference type="InterPro" id="IPR037277">
    <property type="entry name" value="Granulin_sf"/>
</dbReference>
<evidence type="ECO:0000256" key="4">
    <source>
        <dbReference type="ARBA" id="ARBA00023157"/>
    </source>
</evidence>
<reference evidence="8 9" key="1">
    <citation type="submission" date="2023-12" db="EMBL/GenBank/DDBJ databases">
        <title>A high-quality genome assembly for Dillenia turbinata (Dilleniales).</title>
        <authorList>
            <person name="Chanderbali A."/>
        </authorList>
    </citation>
    <scope>NUCLEOTIDE SEQUENCE [LARGE SCALE GENOMIC DNA]</scope>
    <source>
        <strain evidence="8">LSX21</strain>
        <tissue evidence="8">Leaf</tissue>
    </source>
</reference>
<dbReference type="Proteomes" id="UP001370490">
    <property type="component" value="Unassembled WGS sequence"/>
</dbReference>
<comment type="caution">
    <text evidence="8">The sequence shown here is derived from an EMBL/GenBank/DDBJ whole genome shotgun (WGS) entry which is preliminary data.</text>
</comment>
<evidence type="ECO:0000256" key="1">
    <source>
        <dbReference type="ARBA" id="ARBA00022670"/>
    </source>
</evidence>
<keyword evidence="1" id="KW-0645">Protease</keyword>
<organism evidence="8 9">
    <name type="scientific">Dillenia turbinata</name>
    <dbReference type="NCBI Taxonomy" id="194707"/>
    <lineage>
        <taxon>Eukaryota</taxon>
        <taxon>Viridiplantae</taxon>
        <taxon>Streptophyta</taxon>
        <taxon>Embryophyta</taxon>
        <taxon>Tracheophyta</taxon>
        <taxon>Spermatophyta</taxon>
        <taxon>Magnoliopsida</taxon>
        <taxon>eudicotyledons</taxon>
        <taxon>Gunneridae</taxon>
        <taxon>Pentapetalae</taxon>
        <taxon>Dilleniales</taxon>
        <taxon>Dilleniaceae</taxon>
        <taxon>Dillenia</taxon>
    </lineage>
</organism>
<evidence type="ECO:0000259" key="7">
    <source>
        <dbReference type="SMART" id="SM00277"/>
    </source>
</evidence>
<evidence type="ECO:0000256" key="2">
    <source>
        <dbReference type="ARBA" id="ARBA00022801"/>
    </source>
</evidence>
<dbReference type="AlphaFoldDB" id="A0AAN8VZY1"/>
<dbReference type="GO" id="GO:0008234">
    <property type="term" value="F:cysteine-type peptidase activity"/>
    <property type="evidence" value="ECO:0007669"/>
    <property type="project" value="UniProtKB-KW"/>
</dbReference>
<dbReference type="EMBL" id="JBAMMX010000006">
    <property type="protein sequence ID" value="KAK6938887.1"/>
    <property type="molecule type" value="Genomic_DNA"/>
</dbReference>
<feature type="domain" description="Granulins" evidence="7">
    <location>
        <begin position="15"/>
        <end position="72"/>
    </location>
</feature>
<dbReference type="Pfam" id="PF00396">
    <property type="entry name" value="Granulin"/>
    <property type="match status" value="1"/>
</dbReference>
<dbReference type="SMART" id="SM00277">
    <property type="entry name" value="GRAN"/>
    <property type="match status" value="1"/>
</dbReference>
<keyword evidence="4" id="KW-1015">Disulfide bond</keyword>
<evidence type="ECO:0000313" key="9">
    <source>
        <dbReference type="Proteomes" id="UP001370490"/>
    </source>
</evidence>
<evidence type="ECO:0000313" key="8">
    <source>
        <dbReference type="EMBL" id="KAK6938887.1"/>
    </source>
</evidence>
<keyword evidence="2" id="KW-0378">Hydrolase</keyword>
<dbReference type="Gene3D" id="2.10.25.160">
    <property type="entry name" value="Granulin"/>
    <property type="match status" value="1"/>
</dbReference>
<proteinExistence type="predicted"/>
<protein>
    <submittedName>
        <fullName evidence="8">Granulin</fullName>
    </submittedName>
</protein>
<keyword evidence="5" id="KW-0325">Glycoprotein</keyword>
<name>A0AAN8VZY1_9MAGN</name>
<dbReference type="GO" id="GO:0006508">
    <property type="term" value="P:proteolysis"/>
    <property type="evidence" value="ECO:0007669"/>
    <property type="project" value="UniProtKB-KW"/>
</dbReference>
<keyword evidence="9" id="KW-1185">Reference proteome</keyword>
<dbReference type="SUPFAM" id="SSF57277">
    <property type="entry name" value="Granulin repeat"/>
    <property type="match status" value="1"/>
</dbReference>
<keyword evidence="3" id="KW-0788">Thiol protease</keyword>
<gene>
    <name evidence="8" type="ORF">RJ641_032395</name>
</gene>
<dbReference type="InterPro" id="IPR000118">
    <property type="entry name" value="Granulin"/>
</dbReference>
<feature type="region of interest" description="Disordered" evidence="6">
    <location>
        <begin position="84"/>
        <end position="103"/>
    </location>
</feature>
<evidence type="ECO:0000256" key="5">
    <source>
        <dbReference type="ARBA" id="ARBA00023180"/>
    </source>
</evidence>
<sequence length="103" mass="11222">MSSLWSVDLSGPTRCDFYTSCSQGETCCCALSPIGVCLLWKCCELDSAVCCSDPCHCCPHDYPIRDTRSNRCLKRTGNITMAKPLDRKGSSDRSAGLSFLADV</sequence>